<comment type="similarity">
    <text evidence="2">Belongs to the SAM hydrolase / SAM-dependent halogenase family.</text>
</comment>
<sequence>MPIVTLTSDFGQGDYYLPLIKGAILSQNEQLRLVDITHEVSSYDIVQAAFIFKNSWRSFPPGTIHLISVNDYYQESCCYLAIRHEDHYFIGPDNGVFTLIFDQADIQGYQLDISEDTTFDLHQIYARAIGHIANGKEFEKIGKPVDEMVQRITFQPVVQPSMIRGAVIHIDRFQNAILNINRELFERIGADRSFQLYFKRHDPIVKLSRHYHDVPIGEVLCLFNSANYLEIAINMGKAAELLSLKVEDAVQIDFKTVEG</sequence>
<evidence type="ECO:0000313" key="6">
    <source>
        <dbReference type="Proteomes" id="UP000223913"/>
    </source>
</evidence>
<dbReference type="InterPro" id="IPR023227">
    <property type="entry name" value="SAM_OH_AdoTrfase_C_sf"/>
</dbReference>
<protein>
    <recommendedName>
        <fullName evidence="7">SAM-dependent chlorinase/fluorinase</fullName>
    </recommendedName>
</protein>
<keyword evidence="6" id="KW-1185">Reference proteome</keyword>
<name>A0A2D0N081_FLAN2</name>
<keyword evidence="1" id="KW-0949">S-adenosyl-L-methionine</keyword>
<dbReference type="InterPro" id="IPR046470">
    <property type="entry name" value="SAM_HAT_C"/>
</dbReference>
<evidence type="ECO:0000259" key="4">
    <source>
        <dbReference type="Pfam" id="PF20257"/>
    </source>
</evidence>
<dbReference type="Gene3D" id="2.40.30.90">
    <property type="entry name" value="Bacterial fluorinating enzyme like"/>
    <property type="match status" value="1"/>
</dbReference>
<dbReference type="InterPro" id="IPR002747">
    <property type="entry name" value="SAM_OH_AdoTrfase"/>
</dbReference>
<evidence type="ECO:0000259" key="3">
    <source>
        <dbReference type="Pfam" id="PF01887"/>
    </source>
</evidence>
<dbReference type="PIRSF" id="PIRSF006779">
    <property type="entry name" value="UCP006779"/>
    <property type="match status" value="1"/>
</dbReference>
<evidence type="ECO:0000256" key="1">
    <source>
        <dbReference type="ARBA" id="ARBA00022691"/>
    </source>
</evidence>
<evidence type="ECO:0000256" key="2">
    <source>
        <dbReference type="ARBA" id="ARBA00024035"/>
    </source>
</evidence>
<dbReference type="PANTHER" id="PTHR35092:SF1">
    <property type="entry name" value="CHLORINASE MJ1651"/>
    <property type="match status" value="1"/>
</dbReference>
<evidence type="ECO:0008006" key="7">
    <source>
        <dbReference type="Google" id="ProtNLM"/>
    </source>
</evidence>
<feature type="domain" description="S-adenosyl-l-methionine hydroxide adenosyltransferase N-terminal" evidence="3">
    <location>
        <begin position="4"/>
        <end position="142"/>
    </location>
</feature>
<evidence type="ECO:0000313" key="5">
    <source>
        <dbReference type="EMBL" id="PHN01931.1"/>
    </source>
</evidence>
<dbReference type="AlphaFoldDB" id="A0A2D0N081"/>
<dbReference type="InterPro" id="IPR046469">
    <property type="entry name" value="SAM_HAT_N"/>
</dbReference>
<dbReference type="Gene3D" id="3.40.50.10790">
    <property type="entry name" value="S-adenosyl-l-methionine hydroxide adenosyltransferase, N-terminal"/>
    <property type="match status" value="1"/>
</dbReference>
<dbReference type="SUPFAM" id="SSF102522">
    <property type="entry name" value="Bacterial fluorinating enzyme, N-terminal domain"/>
    <property type="match status" value="1"/>
</dbReference>
<proteinExistence type="inferred from homology"/>
<dbReference type="Proteomes" id="UP000223913">
    <property type="component" value="Unassembled WGS sequence"/>
</dbReference>
<comment type="caution">
    <text evidence="5">The sequence shown here is derived from an EMBL/GenBank/DDBJ whole genome shotgun (WGS) entry which is preliminary data.</text>
</comment>
<dbReference type="Pfam" id="PF20257">
    <property type="entry name" value="SAM_HAT_C"/>
    <property type="match status" value="1"/>
</dbReference>
<feature type="domain" description="S-adenosyl-l-methionine hydroxide adenosyltransferase C-terminal" evidence="4">
    <location>
        <begin position="165"/>
        <end position="251"/>
    </location>
</feature>
<dbReference type="Pfam" id="PF01887">
    <property type="entry name" value="SAM_HAT_N"/>
    <property type="match status" value="1"/>
</dbReference>
<gene>
    <name evidence="5" type="ORF">CRP01_34635</name>
</gene>
<dbReference type="SUPFAM" id="SSF101852">
    <property type="entry name" value="Bacterial fluorinating enzyme, C-terminal domain"/>
    <property type="match status" value="1"/>
</dbReference>
<reference evidence="5 6" key="1">
    <citation type="submission" date="2017-10" db="EMBL/GenBank/DDBJ databases">
        <title>The draft genome sequence of Lewinella nigricans NBRC 102662.</title>
        <authorList>
            <person name="Wang K."/>
        </authorList>
    </citation>
    <scope>NUCLEOTIDE SEQUENCE [LARGE SCALE GENOMIC DNA]</scope>
    <source>
        <strain evidence="5 6">NBRC 102662</strain>
    </source>
</reference>
<organism evidence="5 6">
    <name type="scientific">Flavilitoribacter nigricans (strain ATCC 23147 / DSM 23189 / NBRC 102662 / NCIMB 1420 / SS-2)</name>
    <name type="common">Lewinella nigricans</name>
    <dbReference type="NCBI Taxonomy" id="1122177"/>
    <lineage>
        <taxon>Bacteria</taxon>
        <taxon>Pseudomonadati</taxon>
        <taxon>Bacteroidota</taxon>
        <taxon>Saprospiria</taxon>
        <taxon>Saprospirales</taxon>
        <taxon>Lewinellaceae</taxon>
        <taxon>Flavilitoribacter</taxon>
    </lineage>
</organism>
<accession>A0A2D0N081</accession>
<dbReference type="InterPro" id="IPR023228">
    <property type="entry name" value="SAM_OH_AdoTrfase_N_sf"/>
</dbReference>
<dbReference type="PANTHER" id="PTHR35092">
    <property type="entry name" value="CHLORINASE MJ1651"/>
    <property type="match status" value="1"/>
</dbReference>
<dbReference type="OrthoDB" id="9792195at2"/>
<dbReference type="RefSeq" id="WP_099154665.1">
    <property type="nucleotide sequence ID" value="NZ_PDUD01000047.1"/>
</dbReference>
<dbReference type="EMBL" id="PDUD01000047">
    <property type="protein sequence ID" value="PHN01931.1"/>
    <property type="molecule type" value="Genomic_DNA"/>
</dbReference>